<accession>A0A3B0TSK8</accession>
<gene>
    <name evidence="1" type="ORF">MNBD_BACTEROID03-477</name>
</gene>
<sequence length="150" mass="16622">MKLILSDGGRAKYFEAAAPGDSVIRAIVHATGIDYKKVHDDLFELGKNWGTKRTPRILDIRNNANPRSGVDKMVLKDYLQNVLGFQWHSCSGIGKGISVHLNPSELPKGKLIVSAIKHFTCVIDGMLYDTFDSSLGGTRGIYGYWKKPDQ</sequence>
<dbReference type="AlphaFoldDB" id="A0A3B0TSK8"/>
<proteinExistence type="predicted"/>
<name>A0A3B0TSK8_9ZZZZ</name>
<dbReference type="EMBL" id="UOEL01000067">
    <property type="protein sequence ID" value="VAW11604.1"/>
    <property type="molecule type" value="Genomic_DNA"/>
</dbReference>
<evidence type="ECO:0000313" key="1">
    <source>
        <dbReference type="EMBL" id="VAW11604.1"/>
    </source>
</evidence>
<reference evidence="1" key="1">
    <citation type="submission" date="2018-06" db="EMBL/GenBank/DDBJ databases">
        <authorList>
            <person name="Zhirakovskaya E."/>
        </authorList>
    </citation>
    <scope>NUCLEOTIDE SEQUENCE</scope>
</reference>
<organism evidence="1">
    <name type="scientific">hydrothermal vent metagenome</name>
    <dbReference type="NCBI Taxonomy" id="652676"/>
    <lineage>
        <taxon>unclassified sequences</taxon>
        <taxon>metagenomes</taxon>
        <taxon>ecological metagenomes</taxon>
    </lineage>
</organism>
<protein>
    <submittedName>
        <fullName evidence="1">Uncharacterized protein</fullName>
    </submittedName>
</protein>